<gene>
    <name evidence="1" type="ORF">Edafosvirus2_87</name>
</gene>
<protein>
    <submittedName>
        <fullName evidence="1">Uncharacterized protein</fullName>
    </submittedName>
</protein>
<dbReference type="EMBL" id="MK072067">
    <property type="protein sequence ID" value="AYV77908.1"/>
    <property type="molecule type" value="Genomic_DNA"/>
</dbReference>
<reference evidence="1" key="1">
    <citation type="submission" date="2018-10" db="EMBL/GenBank/DDBJ databases">
        <title>Hidden diversity of soil giant viruses.</title>
        <authorList>
            <person name="Schulz F."/>
            <person name="Alteio L."/>
            <person name="Goudeau D."/>
            <person name="Ryan E.M."/>
            <person name="Malmstrom R.R."/>
            <person name="Blanchard J."/>
            <person name="Woyke T."/>
        </authorList>
    </citation>
    <scope>NUCLEOTIDE SEQUENCE</scope>
    <source>
        <strain evidence="1">EDV1</strain>
    </source>
</reference>
<proteinExistence type="predicted"/>
<sequence length="178" mass="21499">MNVTVIYKILNNIQMEWFYIGFNDINEIKIFLQKNKLYSIMNDYSILNKEYHLVVDDYVKLLNFIIKYPIIYEDEKQEDCVNIIGFHFMKGKIWTIVEGYDDITYLKAILLTYFKNICCLNYNSSKINREEQIYELKILDPHERNDEKKIIELFNKMKEQYNGKLEQTHICVDYCGPI</sequence>
<organism evidence="1">
    <name type="scientific">Edafosvirus sp</name>
    <dbReference type="NCBI Taxonomy" id="2487765"/>
    <lineage>
        <taxon>Viruses</taxon>
        <taxon>Varidnaviria</taxon>
        <taxon>Bamfordvirae</taxon>
        <taxon>Nucleocytoviricota</taxon>
        <taxon>Megaviricetes</taxon>
        <taxon>Imitervirales</taxon>
        <taxon>Mimiviridae</taxon>
        <taxon>Klosneuvirinae</taxon>
    </lineage>
</organism>
<name>A0A3G4ZSP1_9VIRU</name>
<accession>A0A3G4ZSP1</accession>
<evidence type="ECO:0000313" key="1">
    <source>
        <dbReference type="EMBL" id="AYV77908.1"/>
    </source>
</evidence>